<accession>A0A0R3RVM7</accession>
<reference evidence="8" key="1">
    <citation type="submission" date="2017-02" db="UniProtKB">
        <authorList>
            <consortium name="WormBaseParasite"/>
        </authorList>
    </citation>
    <scope>IDENTIFICATION</scope>
</reference>
<dbReference type="AlphaFoldDB" id="A0A0R3RVM7"/>
<evidence type="ECO:0000256" key="5">
    <source>
        <dbReference type="SAM" id="Phobius"/>
    </source>
</evidence>
<evidence type="ECO:0000313" key="8">
    <source>
        <dbReference type="WBParaSite" id="EEL_0000617101-mRNA-1"/>
    </source>
</evidence>
<keyword evidence="3" id="KW-0813">Transport</keyword>
<dbReference type="InterPro" id="IPR011989">
    <property type="entry name" value="ARM-like"/>
</dbReference>
<dbReference type="STRING" id="1147741.A0A0R3RVM7"/>
<dbReference type="GO" id="GO:0005737">
    <property type="term" value="C:cytoplasm"/>
    <property type="evidence" value="ECO:0007669"/>
    <property type="project" value="TreeGrafter"/>
</dbReference>
<keyword evidence="5" id="KW-0812">Transmembrane</keyword>
<organism evidence="7 8">
    <name type="scientific">Elaeophora elaphi</name>
    <dbReference type="NCBI Taxonomy" id="1147741"/>
    <lineage>
        <taxon>Eukaryota</taxon>
        <taxon>Metazoa</taxon>
        <taxon>Ecdysozoa</taxon>
        <taxon>Nematoda</taxon>
        <taxon>Chromadorea</taxon>
        <taxon>Rhabditida</taxon>
        <taxon>Spirurina</taxon>
        <taxon>Spiruromorpha</taxon>
        <taxon>Filarioidea</taxon>
        <taxon>Onchocercidae</taxon>
        <taxon>Elaeophora</taxon>
    </lineage>
</organism>
<dbReference type="SUPFAM" id="SSF48371">
    <property type="entry name" value="ARM repeat"/>
    <property type="match status" value="1"/>
</dbReference>
<comment type="similarity">
    <text evidence="2">Belongs to the importin beta family.</text>
</comment>
<proteinExistence type="inferred from homology"/>
<dbReference type="PANTHER" id="PTHR12363:SF33">
    <property type="entry name" value="IMPORTIN-13"/>
    <property type="match status" value="1"/>
</dbReference>
<evidence type="ECO:0000256" key="1">
    <source>
        <dbReference type="ARBA" id="ARBA00004123"/>
    </source>
</evidence>
<dbReference type="WBParaSite" id="EEL_0000617101-mRNA-1">
    <property type="protein sequence ID" value="EEL_0000617101-mRNA-1"/>
    <property type="gene ID" value="EEL_0000617101"/>
</dbReference>
<dbReference type="Gene3D" id="1.25.10.10">
    <property type="entry name" value="Leucine-rich Repeat Variant"/>
    <property type="match status" value="1"/>
</dbReference>
<evidence type="ECO:0000256" key="3">
    <source>
        <dbReference type="ARBA" id="ARBA00022448"/>
    </source>
</evidence>
<evidence type="ECO:0000256" key="2">
    <source>
        <dbReference type="ARBA" id="ARBA00007991"/>
    </source>
</evidence>
<dbReference type="GO" id="GO:0005634">
    <property type="term" value="C:nucleus"/>
    <property type="evidence" value="ECO:0007669"/>
    <property type="project" value="UniProtKB-SubCell"/>
</dbReference>
<dbReference type="InterPro" id="IPR051345">
    <property type="entry name" value="Importin_beta-like_NTR"/>
</dbReference>
<dbReference type="Pfam" id="PF08389">
    <property type="entry name" value="Xpo1"/>
    <property type="match status" value="1"/>
</dbReference>
<sequence>MADKDDVMLSQIIAALNELHTTTDQKRCRELDDALTMLKKCKLYRKDDGLLIAENGFMISFRLLDFEQPTVVQHFGACIFYDTIRERWEECLSNEALMVKIKETLLEKLALGAPFLNQSVTNKLTSSLAIFILYCMPDIWSEPIQDLATMWSDKPELLLRVLAELAAEFYRIRLPLSQRSVLKSSLHQKAEVYSILHLRFHVKQSTIICYLKNGSRIYDVIQIINMILCDKDSSPSLRNAAVECLEQWLRLPNVELVQWQPALLPFLGNLSDRVALARILIVVSAHSDLPYMENLAMDLATFLASITCPAVLEQLDSLSKRYKEKNDVNREDFISELEEYGYLVSALAEFFETTMRSLLIGCVEKRNGELQNGNLMILFSWGDLFGFYIIFIFFLCSRLLCTFFEKISLWPGVYPYDEVISDASEAFWNTLKQDLFSLPGSRVSETVRDELIAECSTFYIRLQWSAITKLAYPPQNVFQLFNKEQVEKFERYRSQRVEVSLNTFEIASSDSTLMLVKLLGEAITETDICKVEAVFYLLERIADYMTENDAVTISHILEHCTSLLSWHLTDDIYGASQLGKSLMNLFYSLSHLICTGAEADKHETICMKLALSFIDITGCTEEALKNIEKYVESRTSHLDIMDRVVQKCYEYFNDSQKPRKLRICALRCLGYSLAVRETDYVLKSLDSILTPRLKILQLIVEGHMPTSSQSTESLEEECIFELDVLSSLIGTQKMQANASVNESQPKEENHPKNAVNVVLWQSMPLLLNLLRNFSSSGILVEKVCDVLRSGLIAVHDDPEALLDSYCVVLDFIMLRHPVAACKLAKSVVLICSSNNLKDMVMKLSAQMASWFKDINESVEEFSEEHVELAYHIVKKDWKFVCSSPAYGYTFLRAVRDIALKILASSKDTNLCRKGSILLATVTRNIINNGAFAEVLQEAGGNLISVVFSRLQTELMKSTAEALSEILMLLARNYPQETRQCLNGLPYGNTQEVVNMLKETHNAKIFKNMALQFNMQRRKEIRI</sequence>
<keyword evidence="7" id="KW-1185">Reference proteome</keyword>
<keyword evidence="5" id="KW-1133">Transmembrane helix</keyword>
<evidence type="ECO:0000256" key="4">
    <source>
        <dbReference type="ARBA" id="ARBA00023242"/>
    </source>
</evidence>
<keyword evidence="5" id="KW-0472">Membrane</keyword>
<dbReference type="InterPro" id="IPR013598">
    <property type="entry name" value="Exportin-1/Importin-b-like"/>
</dbReference>
<evidence type="ECO:0000313" key="7">
    <source>
        <dbReference type="Proteomes" id="UP000050640"/>
    </source>
</evidence>
<evidence type="ECO:0000259" key="6">
    <source>
        <dbReference type="Pfam" id="PF08389"/>
    </source>
</evidence>
<dbReference type="Proteomes" id="UP000050640">
    <property type="component" value="Unplaced"/>
</dbReference>
<keyword evidence="4" id="KW-0539">Nucleus</keyword>
<comment type="subcellular location">
    <subcellularLocation>
        <location evidence="1">Nucleus</location>
    </subcellularLocation>
</comment>
<dbReference type="GO" id="GO:0006606">
    <property type="term" value="P:protein import into nucleus"/>
    <property type="evidence" value="ECO:0007669"/>
    <property type="project" value="TreeGrafter"/>
</dbReference>
<name>A0A0R3RVM7_9BILA</name>
<feature type="domain" description="Exportin-1/Importin-beta-like" evidence="6">
    <location>
        <begin position="120"/>
        <end position="267"/>
    </location>
</feature>
<dbReference type="PANTHER" id="PTHR12363">
    <property type="entry name" value="TRANSPORTIN 3 AND IMPORTIN 13"/>
    <property type="match status" value="1"/>
</dbReference>
<protein>
    <submittedName>
        <fullName evidence="8">Xpo1 domain-containing protein</fullName>
    </submittedName>
</protein>
<dbReference type="InterPro" id="IPR016024">
    <property type="entry name" value="ARM-type_fold"/>
</dbReference>
<feature type="transmembrane region" description="Helical" evidence="5">
    <location>
        <begin position="375"/>
        <end position="395"/>
    </location>
</feature>